<sequence length="244" mass="27325">MTKSSSKEKSTHHNRHHHHRHHHHHRRGSKARDHSRTRSRSKDQRNSPQNTTILSRRDHRDRSPPRSLRNDRTRDDAKSSRPDKKIKASTSTPSNNGRHLVNASLLGSSSENASAIGRRRSTHRESKRLTDGLVAVSSDEEDYELGSSAWDEDEGEEAERLASGEARDLEEDEEGEEDDDVERIMLMSGGGSVSSTYHHRHDTLKGSRDTGEIEEEEMLSDTDSRSTPTSKGSAIPGQGVTETG</sequence>
<comment type="caution">
    <text evidence="2">The sequence shown here is derived from an EMBL/GenBank/DDBJ whole genome shotgun (WGS) entry which is preliminary data.</text>
</comment>
<reference evidence="2" key="1">
    <citation type="submission" date="2018-11" db="EMBL/GenBank/DDBJ databases">
        <authorList>
            <consortium name="Pathogen Informatics"/>
        </authorList>
    </citation>
    <scope>NUCLEOTIDE SEQUENCE</scope>
</reference>
<feature type="compositionally biased region" description="Acidic residues" evidence="1">
    <location>
        <begin position="168"/>
        <end position="181"/>
    </location>
</feature>
<dbReference type="Proteomes" id="UP000784294">
    <property type="component" value="Unassembled WGS sequence"/>
</dbReference>
<proteinExistence type="predicted"/>
<feature type="compositionally biased region" description="Polar residues" evidence="1">
    <location>
        <begin position="88"/>
        <end position="97"/>
    </location>
</feature>
<feature type="compositionally biased region" description="Basic and acidic residues" evidence="1">
    <location>
        <begin position="1"/>
        <end position="11"/>
    </location>
</feature>
<protein>
    <submittedName>
        <fullName evidence="2">Uncharacterized protein</fullName>
    </submittedName>
</protein>
<gene>
    <name evidence="2" type="ORF">PXEA_LOCUS18189</name>
</gene>
<dbReference type="EMBL" id="CAAALY010069412">
    <property type="protein sequence ID" value="VEL24749.1"/>
    <property type="molecule type" value="Genomic_DNA"/>
</dbReference>
<feature type="compositionally biased region" description="Basic residues" evidence="1">
    <location>
        <begin position="12"/>
        <end position="29"/>
    </location>
</feature>
<keyword evidence="3" id="KW-1185">Reference proteome</keyword>
<evidence type="ECO:0000256" key="1">
    <source>
        <dbReference type="SAM" id="MobiDB-lite"/>
    </source>
</evidence>
<feature type="compositionally biased region" description="Basic and acidic residues" evidence="1">
    <location>
        <begin position="158"/>
        <end position="167"/>
    </location>
</feature>
<accession>A0A3S5CP27</accession>
<feature type="compositionally biased region" description="Acidic residues" evidence="1">
    <location>
        <begin position="138"/>
        <end position="157"/>
    </location>
</feature>
<feature type="compositionally biased region" description="Basic and acidic residues" evidence="1">
    <location>
        <begin position="55"/>
        <end position="86"/>
    </location>
</feature>
<feature type="region of interest" description="Disordered" evidence="1">
    <location>
        <begin position="1"/>
        <end position="244"/>
    </location>
</feature>
<feature type="compositionally biased region" description="Basic and acidic residues" evidence="1">
    <location>
        <begin position="30"/>
        <end position="45"/>
    </location>
</feature>
<evidence type="ECO:0000313" key="3">
    <source>
        <dbReference type="Proteomes" id="UP000784294"/>
    </source>
</evidence>
<dbReference type="AlphaFoldDB" id="A0A3S5CP27"/>
<name>A0A3S5CP27_9PLAT</name>
<organism evidence="2 3">
    <name type="scientific">Protopolystoma xenopodis</name>
    <dbReference type="NCBI Taxonomy" id="117903"/>
    <lineage>
        <taxon>Eukaryota</taxon>
        <taxon>Metazoa</taxon>
        <taxon>Spiralia</taxon>
        <taxon>Lophotrochozoa</taxon>
        <taxon>Platyhelminthes</taxon>
        <taxon>Monogenea</taxon>
        <taxon>Polyopisthocotylea</taxon>
        <taxon>Polystomatidea</taxon>
        <taxon>Polystomatidae</taxon>
        <taxon>Protopolystoma</taxon>
    </lineage>
</organism>
<evidence type="ECO:0000313" key="2">
    <source>
        <dbReference type="EMBL" id="VEL24749.1"/>
    </source>
</evidence>